<evidence type="ECO:0000259" key="2">
    <source>
        <dbReference type="Pfam" id="PF24758"/>
    </source>
</evidence>
<evidence type="ECO:0000259" key="1">
    <source>
        <dbReference type="Pfam" id="PF08387"/>
    </source>
</evidence>
<reference evidence="3 4" key="1">
    <citation type="journal article" date="2019" name="Sci. Rep.">
        <title>A high-quality genome of Eragrostis curvula grass provides insights into Poaceae evolution and supports new strategies to enhance forage quality.</title>
        <authorList>
            <person name="Carballo J."/>
            <person name="Santos B.A.C.M."/>
            <person name="Zappacosta D."/>
            <person name="Garbus I."/>
            <person name="Selva J.P."/>
            <person name="Gallo C.A."/>
            <person name="Diaz A."/>
            <person name="Albertini E."/>
            <person name="Caccamo M."/>
            <person name="Echenique V."/>
        </authorList>
    </citation>
    <scope>NUCLEOTIDE SEQUENCE [LARGE SCALE GENOMIC DNA]</scope>
    <source>
        <strain evidence="4">cv. Victoria</strain>
        <tissue evidence="3">Leaf</tissue>
    </source>
</reference>
<name>A0A5J9V2B6_9POAL</name>
<gene>
    <name evidence="3" type="ORF">EJB05_21762</name>
</gene>
<dbReference type="InterPro" id="IPR055411">
    <property type="entry name" value="LRR_FXL15/At3g58940/PEG3-like"/>
</dbReference>
<feature type="domain" description="F-box/LRR-repeat protein 15/At3g58940/PEG3-like LRR" evidence="2">
    <location>
        <begin position="9"/>
        <end position="240"/>
    </location>
</feature>
<dbReference type="PANTHER" id="PTHR32141:SF40">
    <property type="entry name" value="OS06G0492900 PROTEIN"/>
    <property type="match status" value="1"/>
</dbReference>
<evidence type="ECO:0000313" key="3">
    <source>
        <dbReference type="EMBL" id="TVU30153.1"/>
    </source>
</evidence>
<dbReference type="InterPro" id="IPR006566">
    <property type="entry name" value="FBD"/>
</dbReference>
<dbReference type="SUPFAM" id="SSF52047">
    <property type="entry name" value="RNI-like"/>
    <property type="match status" value="1"/>
</dbReference>
<dbReference type="PANTHER" id="PTHR32141">
    <property type="match status" value="1"/>
</dbReference>
<proteinExistence type="predicted"/>
<dbReference type="Pfam" id="PF08387">
    <property type="entry name" value="FBD"/>
    <property type="match status" value="1"/>
</dbReference>
<comment type="caution">
    <text evidence="3">The sequence shown here is derived from an EMBL/GenBank/DDBJ whole genome shotgun (WGS) entry which is preliminary data.</text>
</comment>
<keyword evidence="4" id="KW-1185">Reference proteome</keyword>
<organism evidence="3 4">
    <name type="scientific">Eragrostis curvula</name>
    <name type="common">weeping love grass</name>
    <dbReference type="NCBI Taxonomy" id="38414"/>
    <lineage>
        <taxon>Eukaryota</taxon>
        <taxon>Viridiplantae</taxon>
        <taxon>Streptophyta</taxon>
        <taxon>Embryophyta</taxon>
        <taxon>Tracheophyta</taxon>
        <taxon>Spermatophyta</taxon>
        <taxon>Magnoliopsida</taxon>
        <taxon>Liliopsida</taxon>
        <taxon>Poales</taxon>
        <taxon>Poaceae</taxon>
        <taxon>PACMAD clade</taxon>
        <taxon>Chloridoideae</taxon>
        <taxon>Eragrostideae</taxon>
        <taxon>Eragrostidinae</taxon>
        <taxon>Eragrostis</taxon>
    </lineage>
</organism>
<dbReference type="Gramene" id="TVU30153">
    <property type="protein sequence ID" value="TVU30153"/>
    <property type="gene ID" value="EJB05_21762"/>
</dbReference>
<dbReference type="OrthoDB" id="666837at2759"/>
<evidence type="ECO:0000313" key="4">
    <source>
        <dbReference type="Proteomes" id="UP000324897"/>
    </source>
</evidence>
<sequence length="380" mass="43168">METHDVGTARWFQIFAAKGVKELVFVNRIEKPMDFDAHPHLPATLFKCTFLTRLYLGFWRFPETARLPRSAAFPYLRELGLCSLVMKEQDLAFLLDRCPVLEKLMMVGCKWLVCLRIQSRSLRCVQVSYSIVTEINAVHASLLERILLWEPWGDGGRANMSSKIKIGHAPKLKVLGMLVPGMHKLQIGNTIIKAETKASPSTIVPSVQVLALQVRLGTCIEANMVPGFLRCFPNVEILYIESEDDDFKFWGPQSGSAGKVSLKFWEKAGPIECIQQHIKKLVIRMFRGTKSELNFLKFIAERALVLEKVEIVLHPESLPSNEVDAKVRTFMTSAKWANGCCELMVLPYQGTPWCYRRGFDLTNQDPYDVSKCREGQCQSH</sequence>
<dbReference type="InterPro" id="IPR055302">
    <property type="entry name" value="F-box_dom-containing"/>
</dbReference>
<dbReference type="AlphaFoldDB" id="A0A5J9V2B6"/>
<protein>
    <submittedName>
        <fullName evidence="3">Uncharacterized protein</fullName>
    </submittedName>
</protein>
<feature type="domain" description="FBD" evidence="1">
    <location>
        <begin position="268"/>
        <end position="311"/>
    </location>
</feature>
<accession>A0A5J9V2B6</accession>
<dbReference type="Proteomes" id="UP000324897">
    <property type="component" value="Chromosome 1"/>
</dbReference>
<dbReference type="Pfam" id="PF24758">
    <property type="entry name" value="LRR_At5g56370"/>
    <property type="match status" value="1"/>
</dbReference>
<dbReference type="EMBL" id="RWGY01000011">
    <property type="protein sequence ID" value="TVU30153.1"/>
    <property type="molecule type" value="Genomic_DNA"/>
</dbReference>